<dbReference type="AlphaFoldDB" id="A0A396IHW1"/>
<evidence type="ECO:0000313" key="2">
    <source>
        <dbReference type="Proteomes" id="UP000265566"/>
    </source>
</evidence>
<sequence>MDAMNKVRQRKVIKCKGNKQNIRWEPRVSLKQQASHASFEDIAISKGGCNDRTPRVS</sequence>
<accession>A0A396IHW1</accession>
<comment type="caution">
    <text evidence="1">The sequence shown here is derived from an EMBL/GenBank/DDBJ whole genome shotgun (WGS) entry which is preliminary data.</text>
</comment>
<gene>
    <name evidence="1" type="ORF">MtrunA17_Chr4g0057821</name>
</gene>
<name>A0A396IHW1_MEDTR</name>
<dbReference type="EMBL" id="PSQE01000004">
    <property type="protein sequence ID" value="RHN63395.1"/>
    <property type="molecule type" value="Genomic_DNA"/>
</dbReference>
<proteinExistence type="predicted"/>
<evidence type="ECO:0000313" key="1">
    <source>
        <dbReference type="EMBL" id="RHN63395.1"/>
    </source>
</evidence>
<reference evidence="2" key="1">
    <citation type="journal article" date="2018" name="Nat. Plants">
        <title>Whole-genome landscape of Medicago truncatula symbiotic genes.</title>
        <authorList>
            <person name="Pecrix Y."/>
            <person name="Staton S.E."/>
            <person name="Sallet E."/>
            <person name="Lelandais-Briere C."/>
            <person name="Moreau S."/>
            <person name="Carrere S."/>
            <person name="Blein T."/>
            <person name="Jardinaud M.F."/>
            <person name="Latrasse D."/>
            <person name="Zouine M."/>
            <person name="Zahm M."/>
            <person name="Kreplak J."/>
            <person name="Mayjonade B."/>
            <person name="Satge C."/>
            <person name="Perez M."/>
            <person name="Cauet S."/>
            <person name="Marande W."/>
            <person name="Chantry-Darmon C."/>
            <person name="Lopez-Roques C."/>
            <person name="Bouchez O."/>
            <person name="Berard A."/>
            <person name="Debelle F."/>
            <person name="Munos S."/>
            <person name="Bendahmane A."/>
            <person name="Berges H."/>
            <person name="Niebel A."/>
            <person name="Buitink J."/>
            <person name="Frugier F."/>
            <person name="Benhamed M."/>
            <person name="Crespi M."/>
            <person name="Gouzy J."/>
            <person name="Gamas P."/>
        </authorList>
    </citation>
    <scope>NUCLEOTIDE SEQUENCE [LARGE SCALE GENOMIC DNA]</scope>
    <source>
        <strain evidence="2">cv. Jemalong A17</strain>
    </source>
</reference>
<organism evidence="1 2">
    <name type="scientific">Medicago truncatula</name>
    <name type="common">Barrel medic</name>
    <name type="synonym">Medicago tribuloides</name>
    <dbReference type="NCBI Taxonomy" id="3880"/>
    <lineage>
        <taxon>Eukaryota</taxon>
        <taxon>Viridiplantae</taxon>
        <taxon>Streptophyta</taxon>
        <taxon>Embryophyta</taxon>
        <taxon>Tracheophyta</taxon>
        <taxon>Spermatophyta</taxon>
        <taxon>Magnoliopsida</taxon>
        <taxon>eudicotyledons</taxon>
        <taxon>Gunneridae</taxon>
        <taxon>Pentapetalae</taxon>
        <taxon>rosids</taxon>
        <taxon>fabids</taxon>
        <taxon>Fabales</taxon>
        <taxon>Fabaceae</taxon>
        <taxon>Papilionoideae</taxon>
        <taxon>50 kb inversion clade</taxon>
        <taxon>NPAAA clade</taxon>
        <taxon>Hologalegina</taxon>
        <taxon>IRL clade</taxon>
        <taxon>Trifolieae</taxon>
        <taxon>Medicago</taxon>
    </lineage>
</organism>
<dbReference type="Gramene" id="rna26090">
    <property type="protein sequence ID" value="RHN63395.1"/>
    <property type="gene ID" value="gene26090"/>
</dbReference>
<protein>
    <submittedName>
        <fullName evidence="1">Uncharacterized protein</fullName>
    </submittedName>
</protein>
<dbReference type="Proteomes" id="UP000265566">
    <property type="component" value="Chromosome 4"/>
</dbReference>